<reference evidence="3" key="2">
    <citation type="submission" date="2023-06" db="EMBL/GenBank/DDBJ databases">
        <authorList>
            <person name="Ma L."/>
            <person name="Liu K.-W."/>
            <person name="Li Z."/>
            <person name="Hsiao Y.-Y."/>
            <person name="Qi Y."/>
            <person name="Fu T."/>
            <person name="Tang G."/>
            <person name="Zhang D."/>
            <person name="Sun W.-H."/>
            <person name="Liu D.-K."/>
            <person name="Li Y."/>
            <person name="Chen G.-Z."/>
            <person name="Liu X.-D."/>
            <person name="Liao X.-Y."/>
            <person name="Jiang Y.-T."/>
            <person name="Yu X."/>
            <person name="Hao Y."/>
            <person name="Huang J."/>
            <person name="Zhao X.-W."/>
            <person name="Ke S."/>
            <person name="Chen Y.-Y."/>
            <person name="Wu W.-L."/>
            <person name="Hsu J.-L."/>
            <person name="Lin Y.-F."/>
            <person name="Huang M.-D."/>
            <person name="Li C.-Y."/>
            <person name="Huang L."/>
            <person name="Wang Z.-W."/>
            <person name="Zhao X."/>
            <person name="Zhong W.-Y."/>
            <person name="Peng D.-H."/>
            <person name="Ahmad S."/>
            <person name="Lan S."/>
            <person name="Zhang J.-S."/>
            <person name="Tsai W.-C."/>
            <person name="Van De Peer Y."/>
            <person name="Liu Z.-J."/>
        </authorList>
    </citation>
    <scope>NUCLEOTIDE SEQUENCE</scope>
    <source>
        <strain evidence="3">CP</strain>
        <tissue evidence="3">Leaves</tissue>
    </source>
</reference>
<dbReference type="Pfam" id="PF23733">
    <property type="entry name" value="GRXCR1-2_C"/>
    <property type="match status" value="1"/>
</dbReference>
<keyword evidence="4" id="KW-1185">Reference proteome</keyword>
<sequence length="395" mass="44395">MGCASSKQARRDSSSHRRRRPLQQEAPLTRCSSMPIQQHHVSLNSSTLGTLNINPTHKEEESETNNGQDLSSEIRKARTWSDMIEKQRVFPRTPTKTPPNEPEVIDMWELMEGLDVTPLYFPKSKTNPDDRRSFSFDSSITTLRWTPAPPPPPWLHNKKTTRGDEPIIAEFDPEIISTFRKALEQLSPEHQFVLRASPEPKGGIVKSMVSVFQEKIDEANKKKREENPNGCSVVLYYTSLRGVRRTYEECCQVRTILRGYGVRVDERDVSMDSGYKEELHGLVGEARRGLPVVFVRGQWVGGAEEVRVMHESGELEKVLGECERVVVEGGEVVVAGGACEGCGDVRFVNCSTCYGSCKVFVEEEEEEEVVVEGGVFQRCPDCNENGLVRCPVCSC</sequence>
<dbReference type="Proteomes" id="UP001180020">
    <property type="component" value="Unassembled WGS sequence"/>
</dbReference>
<reference evidence="3" key="1">
    <citation type="journal article" date="2023" name="Nat. Commun.">
        <title>Diploid and tetraploid genomes of Acorus and the evolution of monocots.</title>
        <authorList>
            <person name="Ma L."/>
            <person name="Liu K.W."/>
            <person name="Li Z."/>
            <person name="Hsiao Y.Y."/>
            <person name="Qi Y."/>
            <person name="Fu T."/>
            <person name="Tang G.D."/>
            <person name="Zhang D."/>
            <person name="Sun W.H."/>
            <person name="Liu D.K."/>
            <person name="Li Y."/>
            <person name="Chen G.Z."/>
            <person name="Liu X.D."/>
            <person name="Liao X.Y."/>
            <person name="Jiang Y.T."/>
            <person name="Yu X."/>
            <person name="Hao Y."/>
            <person name="Huang J."/>
            <person name="Zhao X.W."/>
            <person name="Ke S."/>
            <person name="Chen Y.Y."/>
            <person name="Wu W.L."/>
            <person name="Hsu J.L."/>
            <person name="Lin Y.F."/>
            <person name="Huang M.D."/>
            <person name="Li C.Y."/>
            <person name="Huang L."/>
            <person name="Wang Z.W."/>
            <person name="Zhao X."/>
            <person name="Zhong W.Y."/>
            <person name="Peng D.H."/>
            <person name="Ahmad S."/>
            <person name="Lan S."/>
            <person name="Zhang J.S."/>
            <person name="Tsai W.C."/>
            <person name="Van de Peer Y."/>
            <person name="Liu Z.J."/>
        </authorList>
    </citation>
    <scope>NUCLEOTIDE SEQUENCE</scope>
    <source>
        <strain evidence="3">CP</strain>
    </source>
</reference>
<dbReference type="CDD" id="cd03031">
    <property type="entry name" value="GRX_GRX_like"/>
    <property type="match status" value="1"/>
</dbReference>
<proteinExistence type="predicted"/>
<organism evidence="3 4">
    <name type="scientific">Acorus calamus</name>
    <name type="common">Sweet flag</name>
    <dbReference type="NCBI Taxonomy" id="4465"/>
    <lineage>
        <taxon>Eukaryota</taxon>
        <taxon>Viridiplantae</taxon>
        <taxon>Streptophyta</taxon>
        <taxon>Embryophyta</taxon>
        <taxon>Tracheophyta</taxon>
        <taxon>Spermatophyta</taxon>
        <taxon>Magnoliopsida</taxon>
        <taxon>Liliopsida</taxon>
        <taxon>Acoraceae</taxon>
        <taxon>Acorus</taxon>
    </lineage>
</organism>
<protein>
    <recommendedName>
        <fullName evidence="2">Glutaredoxin domain-containing protein</fullName>
    </recommendedName>
</protein>
<dbReference type="InterPro" id="IPR036249">
    <property type="entry name" value="Thioredoxin-like_sf"/>
</dbReference>
<feature type="domain" description="Glutaredoxin" evidence="2">
    <location>
        <begin position="234"/>
        <end position="300"/>
    </location>
</feature>
<evidence type="ECO:0000313" key="4">
    <source>
        <dbReference type="Proteomes" id="UP001180020"/>
    </source>
</evidence>
<name>A0AAV9DMA7_ACOCL</name>
<accession>A0AAV9DMA7</accession>
<dbReference type="Pfam" id="PF00462">
    <property type="entry name" value="Glutaredoxin"/>
    <property type="match status" value="1"/>
</dbReference>
<gene>
    <name evidence="3" type="ORF">QJS10_CPB12g01170</name>
</gene>
<dbReference type="InterPro" id="IPR002109">
    <property type="entry name" value="Glutaredoxin"/>
</dbReference>
<dbReference type="EMBL" id="JAUJYO010000012">
    <property type="protein sequence ID" value="KAK1302066.1"/>
    <property type="molecule type" value="Genomic_DNA"/>
</dbReference>
<evidence type="ECO:0000256" key="1">
    <source>
        <dbReference type="SAM" id="MobiDB-lite"/>
    </source>
</evidence>
<feature type="region of interest" description="Disordered" evidence="1">
    <location>
        <begin position="1"/>
        <end position="73"/>
    </location>
</feature>
<evidence type="ECO:0000259" key="2">
    <source>
        <dbReference type="Pfam" id="PF00462"/>
    </source>
</evidence>
<dbReference type="SUPFAM" id="SSF52833">
    <property type="entry name" value="Thioredoxin-like"/>
    <property type="match status" value="1"/>
</dbReference>
<comment type="caution">
    <text evidence="3">The sequence shown here is derived from an EMBL/GenBank/DDBJ whole genome shotgun (WGS) entry which is preliminary data.</text>
</comment>
<dbReference type="PROSITE" id="PS51354">
    <property type="entry name" value="GLUTAREDOXIN_2"/>
    <property type="match status" value="1"/>
</dbReference>
<dbReference type="PANTHER" id="PTHR45669">
    <property type="entry name" value="GLUTAREDOXIN DOMAIN-CONTAINING CYSTEINE-RICH PROTEIN CG12206-RELATED"/>
    <property type="match status" value="1"/>
</dbReference>
<dbReference type="AlphaFoldDB" id="A0AAV9DMA7"/>
<feature type="compositionally biased region" description="Polar residues" evidence="1">
    <location>
        <begin position="30"/>
        <end position="55"/>
    </location>
</feature>
<dbReference type="PANTHER" id="PTHR45669:SF30">
    <property type="entry name" value="OS04G0641300 PROTEIN"/>
    <property type="match status" value="1"/>
</dbReference>
<dbReference type="Gene3D" id="3.40.30.10">
    <property type="entry name" value="Glutaredoxin"/>
    <property type="match status" value="1"/>
</dbReference>
<evidence type="ECO:0000313" key="3">
    <source>
        <dbReference type="EMBL" id="KAK1302066.1"/>
    </source>
</evidence>